<sequence length="39" mass="4402">MFVAAFHNGLKAGQFNESLAQKPAVTMQEIMKRAECYIK</sequence>
<protein>
    <submittedName>
        <fullName evidence="1">Uncharacterized protein</fullName>
    </submittedName>
</protein>
<dbReference type="Proteomes" id="UP000265520">
    <property type="component" value="Unassembled WGS sequence"/>
</dbReference>
<dbReference type="AlphaFoldDB" id="A0A392UYT2"/>
<organism evidence="1 2">
    <name type="scientific">Trifolium medium</name>
    <dbReference type="NCBI Taxonomy" id="97028"/>
    <lineage>
        <taxon>Eukaryota</taxon>
        <taxon>Viridiplantae</taxon>
        <taxon>Streptophyta</taxon>
        <taxon>Embryophyta</taxon>
        <taxon>Tracheophyta</taxon>
        <taxon>Spermatophyta</taxon>
        <taxon>Magnoliopsida</taxon>
        <taxon>eudicotyledons</taxon>
        <taxon>Gunneridae</taxon>
        <taxon>Pentapetalae</taxon>
        <taxon>rosids</taxon>
        <taxon>fabids</taxon>
        <taxon>Fabales</taxon>
        <taxon>Fabaceae</taxon>
        <taxon>Papilionoideae</taxon>
        <taxon>50 kb inversion clade</taxon>
        <taxon>NPAAA clade</taxon>
        <taxon>Hologalegina</taxon>
        <taxon>IRL clade</taxon>
        <taxon>Trifolieae</taxon>
        <taxon>Trifolium</taxon>
    </lineage>
</organism>
<dbReference type="EMBL" id="LXQA010994109">
    <property type="protein sequence ID" value="MCI80353.1"/>
    <property type="molecule type" value="Genomic_DNA"/>
</dbReference>
<comment type="caution">
    <text evidence="1">The sequence shown here is derived from an EMBL/GenBank/DDBJ whole genome shotgun (WGS) entry which is preliminary data.</text>
</comment>
<name>A0A392UYT2_9FABA</name>
<reference evidence="1 2" key="1">
    <citation type="journal article" date="2018" name="Front. Plant Sci.">
        <title>Red Clover (Trifolium pratense) and Zigzag Clover (T. medium) - A Picture of Genomic Similarities and Differences.</title>
        <authorList>
            <person name="Dluhosova J."/>
            <person name="Istvanek J."/>
            <person name="Nedelnik J."/>
            <person name="Repkova J."/>
        </authorList>
    </citation>
    <scope>NUCLEOTIDE SEQUENCE [LARGE SCALE GENOMIC DNA]</scope>
    <source>
        <strain evidence="2">cv. 10/8</strain>
        <tissue evidence="1">Leaf</tissue>
    </source>
</reference>
<evidence type="ECO:0000313" key="2">
    <source>
        <dbReference type="Proteomes" id="UP000265520"/>
    </source>
</evidence>
<accession>A0A392UYT2</accession>
<proteinExistence type="predicted"/>
<feature type="non-terminal residue" evidence="1">
    <location>
        <position position="39"/>
    </location>
</feature>
<keyword evidence="2" id="KW-1185">Reference proteome</keyword>
<evidence type="ECO:0000313" key="1">
    <source>
        <dbReference type="EMBL" id="MCI80353.1"/>
    </source>
</evidence>